<feature type="compositionally biased region" description="Polar residues" evidence="3">
    <location>
        <begin position="47"/>
        <end position="56"/>
    </location>
</feature>
<feature type="region of interest" description="Disordered" evidence="3">
    <location>
        <begin position="1041"/>
        <end position="1068"/>
    </location>
</feature>
<comment type="similarity">
    <text evidence="1">In the N-terminal section; belongs to the glycosyltransferase 20 family.</text>
</comment>
<name>A0A507CIK6_9FUNG</name>
<dbReference type="SUPFAM" id="SSF56784">
    <property type="entry name" value="HAD-like"/>
    <property type="match status" value="1"/>
</dbReference>
<proteinExistence type="inferred from homology"/>
<dbReference type="GO" id="GO:0004805">
    <property type="term" value="F:trehalose-phosphatase activity"/>
    <property type="evidence" value="ECO:0007669"/>
    <property type="project" value="TreeGrafter"/>
</dbReference>
<dbReference type="FunFam" id="3.40.50.2000:FF:000036">
    <property type="entry name" value="Alpha,alpha-trehalose-phosphate synthase subunit Tps2"/>
    <property type="match status" value="1"/>
</dbReference>
<dbReference type="NCBIfam" id="TIGR01484">
    <property type="entry name" value="HAD-SF-IIB"/>
    <property type="match status" value="1"/>
</dbReference>
<dbReference type="PANTHER" id="PTHR10788">
    <property type="entry name" value="TREHALOSE-6-PHOSPHATE SYNTHASE"/>
    <property type="match status" value="1"/>
</dbReference>
<feature type="compositionally biased region" description="Low complexity" evidence="3">
    <location>
        <begin position="910"/>
        <end position="920"/>
    </location>
</feature>
<dbReference type="EMBL" id="QEAO01000001">
    <property type="protein sequence ID" value="TPX37974.1"/>
    <property type="molecule type" value="Genomic_DNA"/>
</dbReference>
<feature type="compositionally biased region" description="Polar residues" evidence="3">
    <location>
        <begin position="772"/>
        <end position="784"/>
    </location>
</feature>
<evidence type="ECO:0000313" key="5">
    <source>
        <dbReference type="Proteomes" id="UP000319731"/>
    </source>
</evidence>
<keyword evidence="5" id="KW-1185">Reference proteome</keyword>
<comment type="caution">
    <text evidence="4">The sequence shown here is derived from an EMBL/GenBank/DDBJ whole genome shotgun (WGS) entry which is preliminary data.</text>
</comment>
<dbReference type="InterPro" id="IPR023214">
    <property type="entry name" value="HAD_sf"/>
</dbReference>
<dbReference type="Gene3D" id="3.40.50.2000">
    <property type="entry name" value="Glycogen Phosphorylase B"/>
    <property type="match status" value="2"/>
</dbReference>
<dbReference type="Pfam" id="PF00982">
    <property type="entry name" value="Glyco_transf_20"/>
    <property type="match status" value="1"/>
</dbReference>
<dbReference type="GeneID" id="42001485"/>
<reference evidence="4 5" key="1">
    <citation type="journal article" date="2019" name="Sci. Rep.">
        <title>Comparative genomics of chytrid fungi reveal insights into the obligate biotrophic and pathogenic lifestyle of Synchytrium endobioticum.</title>
        <authorList>
            <person name="van de Vossenberg B.T.L.H."/>
            <person name="Warris S."/>
            <person name="Nguyen H.D.T."/>
            <person name="van Gent-Pelzer M.P.E."/>
            <person name="Joly D.L."/>
            <person name="van de Geest H.C."/>
            <person name="Bonants P.J.M."/>
            <person name="Smith D.S."/>
            <person name="Levesque C.A."/>
            <person name="van der Lee T.A.J."/>
        </authorList>
    </citation>
    <scope>NUCLEOTIDE SEQUENCE [LARGE SCALE GENOMIC DNA]</scope>
    <source>
        <strain evidence="4 5">JEL517</strain>
    </source>
</reference>
<dbReference type="SUPFAM" id="SSF53756">
    <property type="entry name" value="UDP-Glycosyltransferase/glycogen phosphorylase"/>
    <property type="match status" value="1"/>
</dbReference>
<feature type="region of interest" description="Disordered" evidence="3">
    <location>
        <begin position="906"/>
        <end position="928"/>
    </location>
</feature>
<dbReference type="GO" id="GO:0005829">
    <property type="term" value="C:cytosol"/>
    <property type="evidence" value="ECO:0007669"/>
    <property type="project" value="TreeGrafter"/>
</dbReference>
<dbReference type="Proteomes" id="UP000319731">
    <property type="component" value="Unassembled WGS sequence"/>
</dbReference>
<dbReference type="OrthoDB" id="755951at2759"/>
<evidence type="ECO:0000256" key="2">
    <source>
        <dbReference type="ARBA" id="ARBA00006330"/>
    </source>
</evidence>
<protein>
    <submittedName>
        <fullName evidence="4">Uncharacterized protein</fullName>
    </submittedName>
</protein>
<comment type="similarity">
    <text evidence="2">In the C-terminal section; belongs to the trehalose phosphatase family.</text>
</comment>
<evidence type="ECO:0000256" key="1">
    <source>
        <dbReference type="ARBA" id="ARBA00005409"/>
    </source>
</evidence>
<feature type="compositionally biased region" description="Gly residues" evidence="3">
    <location>
        <begin position="1059"/>
        <end position="1068"/>
    </location>
</feature>
<dbReference type="CDD" id="cd03788">
    <property type="entry name" value="GT20_TPS"/>
    <property type="match status" value="1"/>
</dbReference>
<feature type="region of interest" description="Disordered" evidence="3">
    <location>
        <begin position="46"/>
        <end position="107"/>
    </location>
</feature>
<dbReference type="RefSeq" id="XP_031027689.1">
    <property type="nucleotide sequence ID" value="XM_031166188.1"/>
</dbReference>
<dbReference type="PANTHER" id="PTHR10788:SF15">
    <property type="entry name" value="TREHALOSE SYNTHASE COMPLEX REGULATORY SUBUNIT TPS3-RELATED"/>
    <property type="match status" value="1"/>
</dbReference>
<feature type="region of interest" description="Disordered" evidence="3">
    <location>
        <begin position="753"/>
        <end position="877"/>
    </location>
</feature>
<sequence>MDGLERGSPEQKSVNAENMEGLDYSLHGHRLLIGSLFLPYTLEEETLSSPTNNTEASSPRSSQSALSYPDTSPHIPHITTRRNTRTSTSPATKPSKDHPDAPSQFTVFPSPLGNIGLQNAVKSVSDQLLGTVYWIGLTGCQSDTWSDQKREVASAKLYEYDCLPVFAGDDETEGHYHQFCKQVLWKPFHYQLPEYPKAQSYEVRAWKHYVTVNEKFAERIAEICREGDTVWINDYHLMLVPSMLRKRLPTARIGFFLHIPFPSSEIFRCLHVRKEILEGLLGADLVGFQTYSFMRHFLMTATRILGVESTPRGILLDKSNVTVGIFPIGIDLVTLNEKRANPEVFENTATLAQKYAGMKVLIGRDKNDYVKGVRQKLLAYERFLQLHPQWIGKVILIQVALPTTQANETEAQVQDVVARINSKHGSIEYIPVVYFQQDISFSQYLALLTVADACLVTSLRDGMNLTSHEYIACQSKKKSPLIISEFAGTYGSFGAAIRVNPWNVTEVAEAIHEALIMPVEEKSTRWKELYDHVRANSAQNYVTTFLGQLGRVHEEMLRTLGGSIPKLPTDVVLAELRLARKRMFFLDHDGTIVRSGGSINDYIPPNRLNDLLHELTADPKNIVYIMSGRTKDALSEFMHIPHLGLSAENGCFVKWADKTTWENMLPDINIEWKASVLEIFEYYTDRTPGSTIEQREASINPSFGAWQASECQNHIESSLSPVYPIHCLLKRKSLEVVPRSTNKGIVVKRALEHHQHSASTVRKLHTFPNPSPTSKPQDSQSRSRISAMWLDSDQQQREEARGVAEPVETPLLSTSPSLPAIDLIRGRRDGSEHSYTHSHSTSSNTSSTREHHNNSKHKHHVYHPTQHQKPQVAFPQPSHTVPVDFVFAIGDDRADEYMFEYLHELERESSSASTTTGNATPQSEPVDQTDINNSLVMTPLQSPILQPTIPRSPILAPIPRSPHVAAGDEHLPTTPSNVHRKGVPHSVLTVTVGSKSSNAKWFLPNSLDVVALLDTICEAVKSEKHGASAALFKSRLSSDAEGWVDEDGTPSSASSSSSGGKGLGVVNV</sequence>
<accession>A0A507CIK6</accession>
<dbReference type="InterPro" id="IPR006379">
    <property type="entry name" value="HAD-SF_hydro_IIB"/>
</dbReference>
<gene>
    <name evidence="4" type="ORF">SmJEL517_g00258</name>
</gene>
<dbReference type="Pfam" id="PF02358">
    <property type="entry name" value="Trehalose_PPase"/>
    <property type="match status" value="1"/>
</dbReference>
<dbReference type="STRING" id="1806994.A0A507CIK6"/>
<dbReference type="Gene3D" id="3.40.50.1000">
    <property type="entry name" value="HAD superfamily/HAD-like"/>
    <property type="match status" value="2"/>
</dbReference>
<dbReference type="GO" id="GO:0005946">
    <property type="term" value="C:alpha,alpha-trehalose-phosphate synthase complex (UDP-forming)"/>
    <property type="evidence" value="ECO:0007669"/>
    <property type="project" value="TreeGrafter"/>
</dbReference>
<dbReference type="InterPro" id="IPR036412">
    <property type="entry name" value="HAD-like_sf"/>
</dbReference>
<feature type="compositionally biased region" description="Low complexity" evidence="3">
    <location>
        <begin position="837"/>
        <end position="847"/>
    </location>
</feature>
<feature type="compositionally biased region" description="Low complexity" evidence="3">
    <location>
        <begin position="57"/>
        <end position="67"/>
    </location>
</feature>
<dbReference type="InterPro" id="IPR001830">
    <property type="entry name" value="Glyco_trans_20"/>
</dbReference>
<feature type="compositionally biased region" description="Basic and acidic residues" evidence="3">
    <location>
        <begin position="824"/>
        <end position="835"/>
    </location>
</feature>
<dbReference type="GO" id="GO:0005992">
    <property type="term" value="P:trehalose biosynthetic process"/>
    <property type="evidence" value="ECO:0007669"/>
    <property type="project" value="InterPro"/>
</dbReference>
<dbReference type="Gene3D" id="3.30.70.1020">
    <property type="entry name" value="Trehalose-6-phosphate phosphatase related protein, domain 2"/>
    <property type="match status" value="1"/>
</dbReference>
<dbReference type="GO" id="GO:0003825">
    <property type="term" value="F:alpha,alpha-trehalose-phosphate synthase (UDP-forming) activity"/>
    <property type="evidence" value="ECO:0007669"/>
    <property type="project" value="TreeGrafter"/>
</dbReference>
<evidence type="ECO:0000256" key="3">
    <source>
        <dbReference type="SAM" id="MobiDB-lite"/>
    </source>
</evidence>
<evidence type="ECO:0000313" key="4">
    <source>
        <dbReference type="EMBL" id="TPX37974.1"/>
    </source>
</evidence>
<dbReference type="InterPro" id="IPR003337">
    <property type="entry name" value="Trehalose_PPase"/>
</dbReference>
<dbReference type="AlphaFoldDB" id="A0A507CIK6"/>
<organism evidence="4 5">
    <name type="scientific">Synchytrium microbalum</name>
    <dbReference type="NCBI Taxonomy" id="1806994"/>
    <lineage>
        <taxon>Eukaryota</taxon>
        <taxon>Fungi</taxon>
        <taxon>Fungi incertae sedis</taxon>
        <taxon>Chytridiomycota</taxon>
        <taxon>Chytridiomycota incertae sedis</taxon>
        <taxon>Chytridiomycetes</taxon>
        <taxon>Synchytriales</taxon>
        <taxon>Synchytriaceae</taxon>
        <taxon>Synchytrium</taxon>
    </lineage>
</organism>